<name>A0A392SKR0_9FABA</name>
<dbReference type="Proteomes" id="UP000265520">
    <property type="component" value="Unassembled WGS sequence"/>
</dbReference>
<accession>A0A392SKR0</accession>
<evidence type="ECO:0000313" key="1">
    <source>
        <dbReference type="EMBL" id="MCI48794.1"/>
    </source>
</evidence>
<feature type="non-terminal residue" evidence="1">
    <location>
        <position position="1"/>
    </location>
</feature>
<evidence type="ECO:0000313" key="2">
    <source>
        <dbReference type="Proteomes" id="UP000265520"/>
    </source>
</evidence>
<protein>
    <submittedName>
        <fullName evidence="1">Uncharacterized protein</fullName>
    </submittedName>
</protein>
<sequence>ELGVLLGVYYDDGASLSRAFLIWHGRELDASILPF</sequence>
<keyword evidence="2" id="KW-1185">Reference proteome</keyword>
<comment type="caution">
    <text evidence="1">The sequence shown here is derived from an EMBL/GenBank/DDBJ whole genome shotgun (WGS) entry which is preliminary data.</text>
</comment>
<dbReference type="EMBL" id="LXQA010391584">
    <property type="protein sequence ID" value="MCI48794.1"/>
    <property type="molecule type" value="Genomic_DNA"/>
</dbReference>
<organism evidence="1 2">
    <name type="scientific">Trifolium medium</name>
    <dbReference type="NCBI Taxonomy" id="97028"/>
    <lineage>
        <taxon>Eukaryota</taxon>
        <taxon>Viridiplantae</taxon>
        <taxon>Streptophyta</taxon>
        <taxon>Embryophyta</taxon>
        <taxon>Tracheophyta</taxon>
        <taxon>Spermatophyta</taxon>
        <taxon>Magnoliopsida</taxon>
        <taxon>eudicotyledons</taxon>
        <taxon>Gunneridae</taxon>
        <taxon>Pentapetalae</taxon>
        <taxon>rosids</taxon>
        <taxon>fabids</taxon>
        <taxon>Fabales</taxon>
        <taxon>Fabaceae</taxon>
        <taxon>Papilionoideae</taxon>
        <taxon>50 kb inversion clade</taxon>
        <taxon>NPAAA clade</taxon>
        <taxon>Hologalegina</taxon>
        <taxon>IRL clade</taxon>
        <taxon>Trifolieae</taxon>
        <taxon>Trifolium</taxon>
    </lineage>
</organism>
<reference evidence="1 2" key="1">
    <citation type="journal article" date="2018" name="Front. Plant Sci.">
        <title>Red Clover (Trifolium pratense) and Zigzag Clover (T. medium) - A Picture of Genomic Similarities and Differences.</title>
        <authorList>
            <person name="Dluhosova J."/>
            <person name="Istvanek J."/>
            <person name="Nedelnik J."/>
            <person name="Repkova J."/>
        </authorList>
    </citation>
    <scope>NUCLEOTIDE SEQUENCE [LARGE SCALE GENOMIC DNA]</scope>
    <source>
        <strain evidence="2">cv. 10/8</strain>
        <tissue evidence="1">Leaf</tissue>
    </source>
</reference>
<proteinExistence type="predicted"/>
<dbReference type="AlphaFoldDB" id="A0A392SKR0"/>